<sequence length="1905" mass="208669">MADPASQKGPSPPVSADSGRSRRSPQKAVTPRSTRSSTSANAAGSSASGQLPSQPQLHQSASSSAQPSPTKAKSEIRKRKPIFVTCTNYPESGPAPPPQQPVVEDGSDLKRSQRRSKVEALSKIDRAGTPTTVASGPTATSFVPPPPPPAGPSVQRNPLKRPRVVNPPFDLSSVRTEAPPDPGPSNEPRLFGIPTCPTYHPTPEEFIDPMAYMERIAPEAKKYGICKIVPPPGWHMPFELDTDVFRFTTRLQRLNSIEAASRAKVNFLEQLSMFHKQQGDANAYIPKVEHRLLDLWRLRKEVNKLGGIDEVNRLKAWPKITAELGFNTTSTAQVKSAYTRIVQPFEAWALNAKAFPESPATANGTPFPGSANGSANKSRMSGIKAASPPTPTVKKTRQQAPPVANGNGAGPSTSNRRVTRSSPRSRMGAENQSSPAQVKSTIQSQAHSEASGSAPLAPPAPTPIKITLNLSGLGAAKQNASSKQPSSFGSDSELSELSEPESSVAGSQTSTPEQPIKYEKGDVSMPLGIKLTLKVCEICSLGNNAPKILLCDGCDRGFHTFCLDPPLQDIPADEWYCTACLLGTGDDYGFDEGEEHSLPSFQARDTAFTEAWFNRYNPTYSPEGQFTRKIGNAVVSEADVEREFWRLVESQDDTVEVEYGADVHSTTHGSAAPTVETNPLSPYARSPWNLNNMPILRESLLRYIKSDISGMTVPWIYVGMLFSAFCWHNEDHYTYSVNYQFWGETKTWYGVPGHDAEKFEAAMKSEAPELFERQPSLLYQLVTMMNPGRVKEAGVDVYACDQRPNEFVITFPKAYHCGFNHGLNFNEAVNFALPDWLPDAKESVVRYKEHAKPPVFSHNELLITITLYSDTIKTAIWLLDSLKEMVAEETERRDKLRLAMPGIAETLVEEDVPEEQYQCFVCKGFCYLSQVTCSCTPHVACLDHYDMLCQCPATKRTMRKRFSEIHLDEILTTVASRAYVPSQWQERLQEVLDNPRPPIKKLQQLVADGERVPHRLEGLDDLRDFVARVNVWLERASAITTRKNTSRRRKGRQSEVVVEDDGVDRSPAAINGLLTEAERLGFDAPEIAQLSEMVSSTEDFQKEAAATLSKTDDELDYDQCRTALILGQSLNVELPEVAQISKIVSRLQWYHKVEEEVDDRMLQYSDIVKLLEEAEDFGVPSDHPGVVELRKREETGRVWKEKAEALLASPDISVDKISELIDDQELTPTAGDLMRQLENIRKTVQNWESAAKLQLSPAGTIGGAQRLCKQVKAAHGALRRIHIPEVEKLQAELEFNAKWSEGLADLFDVPVNKLNHTLNMLVNELEDHLDPSDDTPNDEHTCFCRGAATAHMVTCPACYGEYHPKCVGINAKSASAIASASADFVCPMCQNLQYDDRPSLHALGMYADPTKWNFVIKPAEFALLERAMNVAVRYACLLVPFCDPQENSKPVRDLALVSHLLRKLWVLNVRFDAVNDETRTMIVFEEWLYRRMRVALDAEHASSGPRASIGSGRTRARKPRFQLEGVYPHEFSCLCTTEPLDHLLKVQCGKCEQGYHLSCVKAPISQANAEGGGWRCPFCVVKSGKAPPRGLNIRIQMDDKIGTDEYIDWRQSLFTYADEPIVCHLPPNPESVTLICSKYLPPAIPDGFERPVWVEGADDTKRKRRKTDPAPQPAPAAASSATSTPMGGRAAPSQARAVTQPNTPASLPVANGHGAARPPNGRVPSFSYSPHPVPDASHAGSANGGKLFYSKPPPVSPFDRKPSLTMTPPMPSTSGTPPLHRAHLGGTPSMNGSPGPRSISPLPLGARPPQRTPSFHSPGAPPPLAQSTAPIRSPARDEQPNGHSVLPPIESTVPAKRPLLAVDEPTVGPEAKRSVPTSPTPAPAPAAAAAVPPPVTALSGGAGSV</sequence>
<dbReference type="VEuPathDB" id="FungiDB:A1Q1_03515"/>
<evidence type="ECO:0000256" key="2">
    <source>
        <dbReference type="ARBA" id="ARBA00022723"/>
    </source>
</evidence>
<accession>J4UA76</accession>
<dbReference type="GeneID" id="25987028"/>
<evidence type="ECO:0000259" key="12">
    <source>
        <dbReference type="PROSITE" id="PS51183"/>
    </source>
</evidence>
<dbReference type="HOGENOM" id="CLU_000991_6_0_1"/>
<dbReference type="PROSITE" id="PS51184">
    <property type="entry name" value="JMJC"/>
    <property type="match status" value="1"/>
</dbReference>
<name>J4UA76_TRIAS</name>
<dbReference type="SUPFAM" id="SSF46774">
    <property type="entry name" value="ARID-like"/>
    <property type="match status" value="1"/>
</dbReference>
<dbReference type="GO" id="GO:0005634">
    <property type="term" value="C:nucleus"/>
    <property type="evidence" value="ECO:0007669"/>
    <property type="project" value="UniProtKB-SubCell"/>
</dbReference>
<gene>
    <name evidence="14" type="ORF">A1Q1_03515</name>
</gene>
<dbReference type="FunFam" id="2.60.120.650:FF:000035">
    <property type="entry name" value="PHD transcription factor Rum1"/>
    <property type="match status" value="1"/>
</dbReference>
<dbReference type="Gene3D" id="2.60.120.650">
    <property type="entry name" value="Cupin"/>
    <property type="match status" value="1"/>
</dbReference>
<dbReference type="InterPro" id="IPR003347">
    <property type="entry name" value="JmjC_dom"/>
</dbReference>
<dbReference type="PANTHER" id="PTHR10694:SF33">
    <property type="entry name" value="LYSINE-SPECIFIC DEMETHYLASE 5"/>
    <property type="match status" value="1"/>
</dbReference>
<keyword evidence="6" id="KW-0408">Iron</keyword>
<dbReference type="RefSeq" id="XP_014178788.1">
    <property type="nucleotide sequence ID" value="XM_014323313.1"/>
</dbReference>
<dbReference type="KEGG" id="tasa:A1Q1_03515"/>
<dbReference type="FunFam" id="1.10.150.60:FF:000016">
    <property type="entry name" value="Putative Lysine-specific demethylase 5B"/>
    <property type="match status" value="1"/>
</dbReference>
<dbReference type="PROSITE" id="PS50016">
    <property type="entry name" value="ZF_PHD_2"/>
    <property type="match status" value="2"/>
</dbReference>
<evidence type="ECO:0000256" key="8">
    <source>
        <dbReference type="PROSITE-ProRule" id="PRU00146"/>
    </source>
</evidence>
<feature type="compositionally biased region" description="Low complexity" evidence="9">
    <location>
        <begin position="32"/>
        <end position="69"/>
    </location>
</feature>
<evidence type="ECO:0000256" key="6">
    <source>
        <dbReference type="ARBA" id="ARBA00023004"/>
    </source>
</evidence>
<feature type="domain" description="PHD-type" evidence="10">
    <location>
        <begin position="1530"/>
        <end position="1582"/>
    </location>
</feature>
<reference evidence="14 15" key="1">
    <citation type="journal article" date="2012" name="Eukaryot. Cell">
        <title>Draft genome sequence of CBS 2479, the standard type strain of Trichosporon asahii.</title>
        <authorList>
            <person name="Yang R.Y."/>
            <person name="Li H.T."/>
            <person name="Zhu H."/>
            <person name="Zhou G.P."/>
            <person name="Wang M."/>
            <person name="Wang L."/>
        </authorList>
    </citation>
    <scope>NUCLEOTIDE SEQUENCE [LARGE SCALE GENOMIC DNA]</scope>
    <source>
        <strain evidence="15">ATCC 90039 / CBS 2479 / JCM 2466 / KCTC 7840 / NCYC 2677 / UAMH 7654</strain>
    </source>
</reference>
<dbReference type="SMART" id="SM00558">
    <property type="entry name" value="JmjC"/>
    <property type="match status" value="1"/>
</dbReference>
<evidence type="ECO:0000256" key="5">
    <source>
        <dbReference type="ARBA" id="ARBA00022833"/>
    </source>
</evidence>
<dbReference type="GO" id="GO:0006355">
    <property type="term" value="P:regulation of DNA-templated transcription"/>
    <property type="evidence" value="ECO:0007669"/>
    <property type="project" value="TreeGrafter"/>
</dbReference>
<proteinExistence type="predicted"/>
<dbReference type="EMBL" id="ALBS01000234">
    <property type="protein sequence ID" value="EJT47620.1"/>
    <property type="molecule type" value="Genomic_DNA"/>
</dbReference>
<dbReference type="InterPro" id="IPR001606">
    <property type="entry name" value="ARID_dom"/>
</dbReference>
<dbReference type="PANTHER" id="PTHR10694">
    <property type="entry name" value="LYSINE-SPECIFIC DEMETHYLASE"/>
    <property type="match status" value="1"/>
</dbReference>
<feature type="domain" description="JmjN" evidence="12">
    <location>
        <begin position="196"/>
        <end position="237"/>
    </location>
</feature>
<feature type="compositionally biased region" description="Basic and acidic residues" evidence="9">
    <location>
        <begin position="107"/>
        <end position="126"/>
    </location>
</feature>
<dbReference type="SUPFAM" id="SSF51197">
    <property type="entry name" value="Clavaminate synthase-like"/>
    <property type="match status" value="1"/>
</dbReference>
<dbReference type="Gene3D" id="1.10.150.60">
    <property type="entry name" value="ARID DNA-binding domain"/>
    <property type="match status" value="1"/>
</dbReference>
<evidence type="ECO:0000256" key="1">
    <source>
        <dbReference type="ARBA" id="ARBA00004123"/>
    </source>
</evidence>
<feature type="compositionally biased region" description="Polar residues" evidence="9">
    <location>
        <begin position="410"/>
        <end position="451"/>
    </location>
</feature>
<keyword evidence="3" id="KW-0677">Repeat</keyword>
<feature type="domain" description="JmjC" evidence="13">
    <location>
        <begin position="682"/>
        <end position="848"/>
    </location>
</feature>
<keyword evidence="4 8" id="KW-0863">Zinc-finger</keyword>
<dbReference type="Pfam" id="PF02375">
    <property type="entry name" value="JmjN"/>
    <property type="match status" value="1"/>
</dbReference>
<dbReference type="SMART" id="SM00501">
    <property type="entry name" value="BRIGHT"/>
    <property type="match status" value="1"/>
</dbReference>
<dbReference type="PROSITE" id="PS51011">
    <property type="entry name" value="ARID"/>
    <property type="match status" value="1"/>
</dbReference>
<feature type="compositionally biased region" description="Low complexity" evidence="9">
    <location>
        <begin position="1675"/>
        <end position="1685"/>
    </location>
</feature>
<dbReference type="CDD" id="cd15519">
    <property type="entry name" value="PHD1_Lid2p_like"/>
    <property type="match status" value="1"/>
</dbReference>
<evidence type="ECO:0000259" key="10">
    <source>
        <dbReference type="PROSITE" id="PS50016"/>
    </source>
</evidence>
<dbReference type="InterPro" id="IPR011011">
    <property type="entry name" value="Znf_FYVE_PHD"/>
</dbReference>
<evidence type="ECO:0000256" key="4">
    <source>
        <dbReference type="ARBA" id="ARBA00022771"/>
    </source>
</evidence>
<feature type="region of interest" description="Disordered" evidence="9">
    <location>
        <begin position="360"/>
        <end position="463"/>
    </location>
</feature>
<dbReference type="InterPro" id="IPR013083">
    <property type="entry name" value="Znf_RING/FYVE/PHD"/>
</dbReference>
<dbReference type="SUPFAM" id="SSF57903">
    <property type="entry name" value="FYVE/PHD zinc finger"/>
    <property type="match status" value="3"/>
</dbReference>
<dbReference type="Pfam" id="PF02373">
    <property type="entry name" value="JmjC"/>
    <property type="match status" value="1"/>
</dbReference>
<feature type="compositionally biased region" description="Low complexity" evidence="9">
    <location>
        <begin position="1763"/>
        <end position="1779"/>
    </location>
</feature>
<keyword evidence="7" id="KW-0539">Nucleus</keyword>
<dbReference type="SMART" id="SM01014">
    <property type="entry name" value="ARID"/>
    <property type="match status" value="1"/>
</dbReference>
<dbReference type="SMART" id="SM00545">
    <property type="entry name" value="JmjN"/>
    <property type="match status" value="1"/>
</dbReference>
<dbReference type="Pfam" id="PF08429">
    <property type="entry name" value="PLU-1"/>
    <property type="match status" value="1"/>
</dbReference>
<feature type="domain" description="PHD-type" evidence="10">
    <location>
        <begin position="533"/>
        <end position="583"/>
    </location>
</feature>
<evidence type="ECO:0000259" key="13">
    <source>
        <dbReference type="PROSITE" id="PS51184"/>
    </source>
</evidence>
<feature type="compositionally biased region" description="Polar residues" evidence="9">
    <location>
        <begin position="504"/>
        <end position="513"/>
    </location>
</feature>
<dbReference type="OrthoDB" id="1678912at2759"/>
<dbReference type="InterPro" id="IPR001965">
    <property type="entry name" value="Znf_PHD"/>
</dbReference>
<evidence type="ECO:0000256" key="7">
    <source>
        <dbReference type="ARBA" id="ARBA00023242"/>
    </source>
</evidence>
<dbReference type="GO" id="GO:0008270">
    <property type="term" value="F:zinc ion binding"/>
    <property type="evidence" value="ECO:0007669"/>
    <property type="project" value="UniProtKB-KW"/>
</dbReference>
<dbReference type="InterPro" id="IPR019787">
    <property type="entry name" value="Znf_PHD-finger"/>
</dbReference>
<dbReference type="InterPro" id="IPR036431">
    <property type="entry name" value="ARID_dom_sf"/>
</dbReference>
<keyword evidence="5" id="KW-0862">Zinc</keyword>
<comment type="subcellular location">
    <subcellularLocation>
        <location evidence="1">Nucleus</location>
    </subcellularLocation>
</comment>
<feature type="domain" description="ARID" evidence="11">
    <location>
        <begin position="261"/>
        <end position="350"/>
    </location>
</feature>
<dbReference type="PROSITE" id="PS01359">
    <property type="entry name" value="ZF_PHD_1"/>
    <property type="match status" value="2"/>
</dbReference>
<dbReference type="CDD" id="cd16100">
    <property type="entry name" value="ARID"/>
    <property type="match status" value="1"/>
</dbReference>
<feature type="region of interest" description="Disordered" evidence="9">
    <location>
        <begin position="477"/>
        <end position="519"/>
    </location>
</feature>
<dbReference type="InterPro" id="IPR013637">
    <property type="entry name" value="Lys_sp_deMease-like_dom"/>
</dbReference>
<dbReference type="SMART" id="SM00249">
    <property type="entry name" value="PHD"/>
    <property type="match status" value="3"/>
</dbReference>
<dbReference type="Pfam" id="PF02928">
    <property type="entry name" value="zf-C5HC2"/>
    <property type="match status" value="1"/>
</dbReference>
<dbReference type="InterPro" id="IPR004198">
    <property type="entry name" value="Znf_C5HC2"/>
</dbReference>
<dbReference type="InterPro" id="IPR019786">
    <property type="entry name" value="Zinc_finger_PHD-type_CS"/>
</dbReference>
<keyword evidence="2" id="KW-0479">Metal-binding</keyword>
<dbReference type="Pfam" id="PF01388">
    <property type="entry name" value="ARID"/>
    <property type="match status" value="1"/>
</dbReference>
<evidence type="ECO:0000256" key="9">
    <source>
        <dbReference type="SAM" id="MobiDB-lite"/>
    </source>
</evidence>
<dbReference type="GO" id="GO:0003677">
    <property type="term" value="F:DNA binding"/>
    <property type="evidence" value="ECO:0007669"/>
    <property type="project" value="InterPro"/>
</dbReference>
<dbReference type="Proteomes" id="UP000002748">
    <property type="component" value="Unassembled WGS sequence"/>
</dbReference>
<evidence type="ECO:0000313" key="15">
    <source>
        <dbReference type="Proteomes" id="UP000002748"/>
    </source>
</evidence>
<feature type="compositionally biased region" description="Polar residues" evidence="9">
    <location>
        <begin position="1696"/>
        <end position="1705"/>
    </location>
</feature>
<organism evidence="14 15">
    <name type="scientific">Trichosporon asahii var. asahii (strain ATCC 90039 / CBS 2479 / JCM 2466 / KCTC 7840 / NBRC 103889/ NCYC 2677 / UAMH 7654)</name>
    <name type="common">Yeast</name>
    <dbReference type="NCBI Taxonomy" id="1186058"/>
    <lineage>
        <taxon>Eukaryota</taxon>
        <taxon>Fungi</taxon>
        <taxon>Dikarya</taxon>
        <taxon>Basidiomycota</taxon>
        <taxon>Agaricomycotina</taxon>
        <taxon>Tremellomycetes</taxon>
        <taxon>Trichosporonales</taxon>
        <taxon>Trichosporonaceae</taxon>
        <taxon>Trichosporon</taxon>
    </lineage>
</organism>
<dbReference type="GO" id="GO:0034647">
    <property type="term" value="F:histone H3K4me/H3K4me2/H3K4me3 demethylase activity"/>
    <property type="evidence" value="ECO:0007669"/>
    <property type="project" value="TreeGrafter"/>
</dbReference>
<dbReference type="InterPro" id="IPR003349">
    <property type="entry name" value="JmjN"/>
</dbReference>
<dbReference type="Pfam" id="PF00628">
    <property type="entry name" value="PHD"/>
    <property type="match status" value="2"/>
</dbReference>
<dbReference type="Gene3D" id="3.30.40.10">
    <property type="entry name" value="Zinc/RING finger domain, C3HC4 (zinc finger)"/>
    <property type="match status" value="3"/>
</dbReference>
<evidence type="ECO:0000256" key="3">
    <source>
        <dbReference type="ARBA" id="ARBA00022737"/>
    </source>
</evidence>
<evidence type="ECO:0000259" key="11">
    <source>
        <dbReference type="PROSITE" id="PS51011"/>
    </source>
</evidence>
<protein>
    <submittedName>
        <fullName evidence="14">RUM1 protein</fullName>
    </submittedName>
</protein>
<dbReference type="PROSITE" id="PS51183">
    <property type="entry name" value="JMJN"/>
    <property type="match status" value="1"/>
</dbReference>
<feature type="region of interest" description="Disordered" evidence="9">
    <location>
        <begin position="1655"/>
        <end position="1905"/>
    </location>
</feature>
<feature type="region of interest" description="Disordered" evidence="9">
    <location>
        <begin position="1"/>
        <end position="193"/>
    </location>
</feature>
<evidence type="ECO:0000313" key="14">
    <source>
        <dbReference type="EMBL" id="EJT47620.1"/>
    </source>
</evidence>
<dbReference type="GO" id="GO:0000785">
    <property type="term" value="C:chromatin"/>
    <property type="evidence" value="ECO:0007669"/>
    <property type="project" value="TreeGrafter"/>
</dbReference>
<comment type="caution">
    <text evidence="14">The sequence shown here is derived from an EMBL/GenBank/DDBJ whole genome shotgun (WGS) entry which is preliminary data.</text>
</comment>